<dbReference type="SUPFAM" id="SSF51905">
    <property type="entry name" value="FAD/NAD(P)-binding domain"/>
    <property type="match status" value="1"/>
</dbReference>
<dbReference type="Gene3D" id="3.50.50.60">
    <property type="entry name" value="FAD/NAD(P)-binding domain"/>
    <property type="match status" value="1"/>
</dbReference>
<dbReference type="EMBL" id="JACHIH010000028">
    <property type="protein sequence ID" value="MBB5048983.1"/>
    <property type="molecule type" value="Genomic_DNA"/>
</dbReference>
<feature type="domain" description="FAD dependent oxidoreductase" evidence="2">
    <location>
        <begin position="7"/>
        <end position="348"/>
    </location>
</feature>
<comment type="caution">
    <text evidence="3">The sequence shown here is derived from an EMBL/GenBank/DDBJ whole genome shotgun (WGS) entry which is preliminary data.</text>
</comment>
<sequence>MASATFDFVIVGGGICGVAAAYELAGHGSVALIEQESHLSYHTTGRSAAISMSSYGNATIRRLTTWSTEAYKRRTPPFSNDPVWSPRGAVILSDAVNRSNLQRRIDAVRALVPNVETLGERGILELAPYLRPGRWVAALYEPDAFDLDVHAIHSSYVKGLKHRRGAIFRNSELVSALRHPGGWDITLADGGRLGAGVLVNAAGAWADQVAAQAGVAPCGVRPLRRTVVLVDPKQDFRATPYVGTVDEDIFIKPQATGLLVSPCDETLSEPCDAIPETLDIAIAMARFLSMTSFDCHSIRQKWAGLRTFVADRTPIVGADPAEPSFVWSAAVGGYGIQAGPAIARLCAAAALGQDPPAEIAGNAIHAADLSPERYRFSSFLSANIRAVAELH</sequence>
<evidence type="ECO:0000259" key="2">
    <source>
        <dbReference type="Pfam" id="PF01266"/>
    </source>
</evidence>
<dbReference type="Gene3D" id="3.30.9.10">
    <property type="entry name" value="D-Amino Acid Oxidase, subunit A, domain 2"/>
    <property type="match status" value="1"/>
</dbReference>
<keyword evidence="4" id="KW-1185">Reference proteome</keyword>
<evidence type="ECO:0000313" key="3">
    <source>
        <dbReference type="EMBL" id="MBB5048983.1"/>
    </source>
</evidence>
<protein>
    <submittedName>
        <fullName evidence="3">D-arginine dehydrogenase</fullName>
        <ecNumber evidence="3">1.4.99.6</ecNumber>
    </submittedName>
</protein>
<gene>
    <name evidence="3" type="ORF">HNR60_003754</name>
</gene>
<keyword evidence="1 3" id="KW-0560">Oxidoreductase</keyword>
<dbReference type="RefSeq" id="WP_184260481.1">
    <property type="nucleotide sequence ID" value="NZ_JACHIH010000028.1"/>
</dbReference>
<dbReference type="GO" id="GO:0005737">
    <property type="term" value="C:cytoplasm"/>
    <property type="evidence" value="ECO:0007669"/>
    <property type="project" value="TreeGrafter"/>
</dbReference>
<dbReference type="EC" id="1.4.99.6" evidence="3"/>
<dbReference type="AlphaFoldDB" id="A0A7W7Z6M4"/>
<dbReference type="PANTHER" id="PTHR13847:SF287">
    <property type="entry name" value="FAD-DEPENDENT OXIDOREDUCTASE DOMAIN-CONTAINING PROTEIN 1"/>
    <property type="match status" value="1"/>
</dbReference>
<dbReference type="InterPro" id="IPR006076">
    <property type="entry name" value="FAD-dep_OxRdtase"/>
</dbReference>
<proteinExistence type="predicted"/>
<organism evidence="3 4">
    <name type="scientific">Rhodopseudomonas rhenobacensis</name>
    <dbReference type="NCBI Taxonomy" id="87461"/>
    <lineage>
        <taxon>Bacteria</taxon>
        <taxon>Pseudomonadati</taxon>
        <taxon>Pseudomonadota</taxon>
        <taxon>Alphaproteobacteria</taxon>
        <taxon>Hyphomicrobiales</taxon>
        <taxon>Nitrobacteraceae</taxon>
        <taxon>Rhodopseudomonas</taxon>
    </lineage>
</organism>
<dbReference type="InterPro" id="IPR036188">
    <property type="entry name" value="FAD/NAD-bd_sf"/>
</dbReference>
<evidence type="ECO:0000256" key="1">
    <source>
        <dbReference type="ARBA" id="ARBA00023002"/>
    </source>
</evidence>
<evidence type="ECO:0000313" key="4">
    <source>
        <dbReference type="Proteomes" id="UP000542353"/>
    </source>
</evidence>
<dbReference type="PANTHER" id="PTHR13847">
    <property type="entry name" value="SARCOSINE DEHYDROGENASE-RELATED"/>
    <property type="match status" value="1"/>
</dbReference>
<accession>A0A7W7Z6M4</accession>
<dbReference type="Proteomes" id="UP000542353">
    <property type="component" value="Unassembled WGS sequence"/>
</dbReference>
<reference evidence="3 4" key="1">
    <citation type="submission" date="2020-08" db="EMBL/GenBank/DDBJ databases">
        <title>Genomic Encyclopedia of Type Strains, Phase IV (KMG-IV): sequencing the most valuable type-strain genomes for metagenomic binning, comparative biology and taxonomic classification.</title>
        <authorList>
            <person name="Goeker M."/>
        </authorList>
    </citation>
    <scope>NUCLEOTIDE SEQUENCE [LARGE SCALE GENOMIC DNA]</scope>
    <source>
        <strain evidence="3 4">DSM 12706</strain>
    </source>
</reference>
<dbReference type="Pfam" id="PF01266">
    <property type="entry name" value="DAO"/>
    <property type="match status" value="1"/>
</dbReference>
<dbReference type="GO" id="GO:0016491">
    <property type="term" value="F:oxidoreductase activity"/>
    <property type="evidence" value="ECO:0007669"/>
    <property type="project" value="UniProtKB-KW"/>
</dbReference>
<name>A0A7W7Z6M4_9BRAD</name>